<dbReference type="PANTHER" id="PTHR42973">
    <property type="entry name" value="BINDING OXIDOREDUCTASE, PUTATIVE (AFU_ORTHOLOGUE AFUA_1G17690)-RELATED"/>
    <property type="match status" value="1"/>
</dbReference>
<sequence>MRTMEFAQKNTIAKLGPGLRWLDVYEWTNSHGLGVLGGRFAPVGVSGILLGGGVSYFGSRFGWAVNNVAKYEVVLANSTIVNASAKENPDLFWALKGGSSNYGIVTRFDIKTFPLGQVFSEQLTFSSEHLDEFLEAASVDDALVYRFSKRFIAALEKKSKAEGNKYPFVYLNDADTSRDSFPLYGKGKSFKKTKAIRDRYDPKHIFNDLLPGGFKLTT</sequence>
<evidence type="ECO:0000256" key="3">
    <source>
        <dbReference type="ARBA" id="ARBA00022827"/>
    </source>
</evidence>
<dbReference type="PANTHER" id="PTHR42973:SF53">
    <property type="entry name" value="FAD-BINDING PCMH-TYPE DOMAIN-CONTAINING PROTEIN-RELATED"/>
    <property type="match status" value="1"/>
</dbReference>
<dbReference type="GO" id="GO:0071949">
    <property type="term" value="F:FAD binding"/>
    <property type="evidence" value="ECO:0007669"/>
    <property type="project" value="InterPro"/>
</dbReference>
<dbReference type="InterPro" id="IPR016166">
    <property type="entry name" value="FAD-bd_PCMH"/>
</dbReference>
<dbReference type="AlphaFoldDB" id="A0A084BB65"/>
<dbReference type="InterPro" id="IPR050416">
    <property type="entry name" value="FAD-linked_Oxidoreductase"/>
</dbReference>
<evidence type="ECO:0000259" key="5">
    <source>
        <dbReference type="PROSITE" id="PS51387"/>
    </source>
</evidence>
<name>A0A084BB65_STACB</name>
<evidence type="ECO:0000313" key="7">
    <source>
        <dbReference type="Proteomes" id="UP000028045"/>
    </source>
</evidence>
<reference evidence="6 7" key="1">
    <citation type="journal article" date="2014" name="BMC Genomics">
        <title>Comparative genome sequencing reveals chemotype-specific gene clusters in the toxigenic black mold Stachybotrys.</title>
        <authorList>
            <person name="Semeiks J."/>
            <person name="Borek D."/>
            <person name="Otwinowski Z."/>
            <person name="Grishin N.V."/>
        </authorList>
    </citation>
    <scope>NUCLEOTIDE SEQUENCE [LARGE SCALE GENOMIC DNA]</scope>
    <source>
        <strain evidence="7">CBS 109288 / IBT 7711</strain>
    </source>
</reference>
<keyword evidence="3" id="KW-0274">FAD</keyword>
<evidence type="ECO:0000256" key="4">
    <source>
        <dbReference type="ARBA" id="ARBA00023002"/>
    </source>
</evidence>
<feature type="domain" description="FAD-binding PCMH-type" evidence="5">
    <location>
        <begin position="1"/>
        <end position="115"/>
    </location>
</feature>
<dbReference type="GO" id="GO:0016491">
    <property type="term" value="F:oxidoreductase activity"/>
    <property type="evidence" value="ECO:0007669"/>
    <property type="project" value="UniProtKB-KW"/>
</dbReference>
<dbReference type="Gene3D" id="3.30.465.10">
    <property type="match status" value="1"/>
</dbReference>
<evidence type="ECO:0000256" key="1">
    <source>
        <dbReference type="ARBA" id="ARBA00005466"/>
    </source>
</evidence>
<evidence type="ECO:0000256" key="2">
    <source>
        <dbReference type="ARBA" id="ARBA00022630"/>
    </source>
</evidence>
<dbReference type="PROSITE" id="PS51387">
    <property type="entry name" value="FAD_PCMH"/>
    <property type="match status" value="1"/>
</dbReference>
<evidence type="ECO:0000313" key="6">
    <source>
        <dbReference type="EMBL" id="KEY74794.1"/>
    </source>
</evidence>
<comment type="similarity">
    <text evidence="1">Belongs to the oxygen-dependent FAD-linked oxidoreductase family.</text>
</comment>
<gene>
    <name evidence="6" type="ORF">S7711_09843</name>
</gene>
<dbReference type="Pfam" id="PF01565">
    <property type="entry name" value="FAD_binding_4"/>
    <property type="match status" value="1"/>
</dbReference>
<dbReference type="InterPro" id="IPR006094">
    <property type="entry name" value="Oxid_FAD_bind_N"/>
</dbReference>
<proteinExistence type="inferred from homology"/>
<accession>A0A084BB65</accession>
<keyword evidence="4" id="KW-0560">Oxidoreductase</keyword>
<organism evidence="6 7">
    <name type="scientific">Stachybotrys chartarum (strain CBS 109288 / IBT 7711)</name>
    <name type="common">Toxic black mold</name>
    <name type="synonym">Stilbospora chartarum</name>
    <dbReference type="NCBI Taxonomy" id="1280523"/>
    <lineage>
        <taxon>Eukaryota</taxon>
        <taxon>Fungi</taxon>
        <taxon>Dikarya</taxon>
        <taxon>Ascomycota</taxon>
        <taxon>Pezizomycotina</taxon>
        <taxon>Sordariomycetes</taxon>
        <taxon>Hypocreomycetidae</taxon>
        <taxon>Hypocreales</taxon>
        <taxon>Stachybotryaceae</taxon>
        <taxon>Stachybotrys</taxon>
    </lineage>
</organism>
<protein>
    <recommendedName>
        <fullName evidence="5">FAD-binding PCMH-type domain-containing protein</fullName>
    </recommendedName>
</protein>
<keyword evidence="2" id="KW-0285">Flavoprotein</keyword>
<dbReference type="EMBL" id="KL647481">
    <property type="protein sequence ID" value="KEY74794.1"/>
    <property type="molecule type" value="Genomic_DNA"/>
</dbReference>
<keyword evidence="7" id="KW-1185">Reference proteome</keyword>
<dbReference type="InterPro" id="IPR036318">
    <property type="entry name" value="FAD-bd_PCMH-like_sf"/>
</dbReference>
<dbReference type="HOGENOM" id="CLU_1267622_0_0_1"/>
<dbReference type="Proteomes" id="UP000028045">
    <property type="component" value="Unassembled WGS sequence"/>
</dbReference>
<dbReference type="SUPFAM" id="SSF56176">
    <property type="entry name" value="FAD-binding/transporter-associated domain-like"/>
    <property type="match status" value="1"/>
</dbReference>
<dbReference type="InterPro" id="IPR016169">
    <property type="entry name" value="FAD-bd_PCMH_sub2"/>
</dbReference>